<organism evidence="1">
    <name type="scientific">Rhizophora mucronata</name>
    <name type="common">Asiatic mangrove</name>
    <dbReference type="NCBI Taxonomy" id="61149"/>
    <lineage>
        <taxon>Eukaryota</taxon>
        <taxon>Viridiplantae</taxon>
        <taxon>Streptophyta</taxon>
        <taxon>Embryophyta</taxon>
        <taxon>Tracheophyta</taxon>
        <taxon>Spermatophyta</taxon>
        <taxon>Magnoliopsida</taxon>
        <taxon>eudicotyledons</taxon>
        <taxon>Gunneridae</taxon>
        <taxon>Pentapetalae</taxon>
        <taxon>rosids</taxon>
        <taxon>fabids</taxon>
        <taxon>Malpighiales</taxon>
        <taxon>Rhizophoraceae</taxon>
        <taxon>Rhizophora</taxon>
    </lineage>
</organism>
<sequence length="49" mass="5703">MKKEPGWSCIEEKGRSCCFVSGDRSHERREEIYAVLGHLGRKVQEFGYL</sequence>
<name>A0A2P2P3C4_RHIMU</name>
<dbReference type="AlphaFoldDB" id="A0A2P2P3C4"/>
<reference evidence="1" key="1">
    <citation type="submission" date="2018-02" db="EMBL/GenBank/DDBJ databases">
        <title>Rhizophora mucronata_Transcriptome.</title>
        <authorList>
            <person name="Meera S.P."/>
            <person name="Sreeshan A."/>
            <person name="Augustine A."/>
        </authorList>
    </citation>
    <scope>NUCLEOTIDE SEQUENCE</scope>
    <source>
        <tissue evidence="1">Leaf</tissue>
    </source>
</reference>
<proteinExistence type="predicted"/>
<accession>A0A2P2P3C4</accession>
<dbReference type="EMBL" id="GGEC01068764">
    <property type="protein sequence ID" value="MBX49248.1"/>
    <property type="molecule type" value="Transcribed_RNA"/>
</dbReference>
<evidence type="ECO:0000313" key="1">
    <source>
        <dbReference type="EMBL" id="MBX49248.1"/>
    </source>
</evidence>
<protein>
    <submittedName>
        <fullName evidence="1">Uncharacterized protein</fullName>
    </submittedName>
</protein>